<feature type="domain" description="Carbohydrate kinase FGGY N-terminal" evidence="4">
    <location>
        <begin position="6"/>
        <end position="275"/>
    </location>
</feature>
<dbReference type="PANTHER" id="PTHR43435:SF4">
    <property type="entry name" value="FGGY CARBOHYDRATE KINASE DOMAIN-CONTAINING PROTEIN"/>
    <property type="match status" value="1"/>
</dbReference>
<evidence type="ECO:0000313" key="6">
    <source>
        <dbReference type="EMBL" id="RPA76806.1"/>
    </source>
</evidence>
<dbReference type="InterPro" id="IPR018484">
    <property type="entry name" value="FGGY_N"/>
</dbReference>
<dbReference type="SUPFAM" id="SSF53067">
    <property type="entry name" value="Actin-like ATPase domain"/>
    <property type="match status" value="2"/>
</dbReference>
<feature type="domain" description="Carbohydrate kinase FGGY C-terminal" evidence="5">
    <location>
        <begin position="297"/>
        <end position="508"/>
    </location>
</feature>
<organism evidence="6 7">
    <name type="scientific">Ascobolus immersus RN42</name>
    <dbReference type="NCBI Taxonomy" id="1160509"/>
    <lineage>
        <taxon>Eukaryota</taxon>
        <taxon>Fungi</taxon>
        <taxon>Dikarya</taxon>
        <taxon>Ascomycota</taxon>
        <taxon>Pezizomycotina</taxon>
        <taxon>Pezizomycetes</taxon>
        <taxon>Pezizales</taxon>
        <taxon>Ascobolaceae</taxon>
        <taxon>Ascobolus</taxon>
    </lineage>
</organism>
<dbReference type="GO" id="GO:0019321">
    <property type="term" value="P:pentose metabolic process"/>
    <property type="evidence" value="ECO:0007669"/>
    <property type="project" value="TreeGrafter"/>
</dbReference>
<dbReference type="CDD" id="cd07782">
    <property type="entry name" value="ASKHA_NBD_FGGY_D-RBK"/>
    <property type="match status" value="1"/>
</dbReference>
<dbReference type="STRING" id="1160509.A0A3N4HUR1"/>
<comment type="similarity">
    <text evidence="1">Belongs to the FGGY kinase family.</text>
</comment>
<dbReference type="Proteomes" id="UP000275078">
    <property type="component" value="Unassembled WGS sequence"/>
</dbReference>
<accession>A0A3N4HUR1</accession>
<dbReference type="InterPro" id="IPR006003">
    <property type="entry name" value="FGGY_RbtK-like"/>
</dbReference>
<keyword evidence="7" id="KW-1185">Reference proteome</keyword>
<dbReference type="GO" id="GO:0019150">
    <property type="term" value="F:D-ribulokinase activity"/>
    <property type="evidence" value="ECO:0007669"/>
    <property type="project" value="TreeGrafter"/>
</dbReference>
<dbReference type="Gene3D" id="3.30.420.40">
    <property type="match status" value="1"/>
</dbReference>
<evidence type="ECO:0000256" key="1">
    <source>
        <dbReference type="ARBA" id="ARBA00009156"/>
    </source>
</evidence>
<proteinExistence type="inferred from homology"/>
<dbReference type="OrthoDB" id="203824at2759"/>
<protein>
    <submittedName>
        <fullName evidence="6">Pentulose kinase</fullName>
    </submittedName>
</protein>
<keyword evidence="3 6" id="KW-0418">Kinase</keyword>
<dbReference type="AlphaFoldDB" id="A0A3N4HUR1"/>
<dbReference type="GO" id="GO:0005737">
    <property type="term" value="C:cytoplasm"/>
    <property type="evidence" value="ECO:0007669"/>
    <property type="project" value="TreeGrafter"/>
</dbReference>
<evidence type="ECO:0000313" key="7">
    <source>
        <dbReference type="Proteomes" id="UP000275078"/>
    </source>
</evidence>
<dbReference type="InterPro" id="IPR043129">
    <property type="entry name" value="ATPase_NBD"/>
</dbReference>
<dbReference type="PANTHER" id="PTHR43435">
    <property type="entry name" value="RIBULOKINASE"/>
    <property type="match status" value="1"/>
</dbReference>
<dbReference type="Pfam" id="PF00370">
    <property type="entry name" value="FGGY_N"/>
    <property type="match status" value="1"/>
</dbReference>
<dbReference type="Gene3D" id="1.20.58.2240">
    <property type="match status" value="1"/>
</dbReference>
<dbReference type="EMBL" id="ML119737">
    <property type="protein sequence ID" value="RPA76806.1"/>
    <property type="molecule type" value="Genomic_DNA"/>
</dbReference>
<keyword evidence="2" id="KW-0808">Transferase</keyword>
<dbReference type="Pfam" id="PF02782">
    <property type="entry name" value="FGGY_C"/>
    <property type="match status" value="1"/>
</dbReference>
<name>A0A3N4HUR1_ASCIM</name>
<evidence type="ECO:0000256" key="2">
    <source>
        <dbReference type="ARBA" id="ARBA00022679"/>
    </source>
</evidence>
<evidence type="ECO:0000259" key="5">
    <source>
        <dbReference type="Pfam" id="PF02782"/>
    </source>
</evidence>
<dbReference type="InterPro" id="IPR000577">
    <property type="entry name" value="Carb_kinase_FGGY"/>
</dbReference>
<dbReference type="PIRSF" id="PIRSF000538">
    <property type="entry name" value="GlpK"/>
    <property type="match status" value="1"/>
</dbReference>
<evidence type="ECO:0000256" key="3">
    <source>
        <dbReference type="ARBA" id="ARBA00022777"/>
    </source>
</evidence>
<gene>
    <name evidence="6" type="ORF">BJ508DRAFT_417449</name>
</gene>
<reference evidence="6 7" key="1">
    <citation type="journal article" date="2018" name="Nat. Ecol. Evol.">
        <title>Pezizomycetes genomes reveal the molecular basis of ectomycorrhizal truffle lifestyle.</title>
        <authorList>
            <person name="Murat C."/>
            <person name="Payen T."/>
            <person name="Noel B."/>
            <person name="Kuo A."/>
            <person name="Morin E."/>
            <person name="Chen J."/>
            <person name="Kohler A."/>
            <person name="Krizsan K."/>
            <person name="Balestrini R."/>
            <person name="Da Silva C."/>
            <person name="Montanini B."/>
            <person name="Hainaut M."/>
            <person name="Levati E."/>
            <person name="Barry K.W."/>
            <person name="Belfiori B."/>
            <person name="Cichocki N."/>
            <person name="Clum A."/>
            <person name="Dockter R.B."/>
            <person name="Fauchery L."/>
            <person name="Guy J."/>
            <person name="Iotti M."/>
            <person name="Le Tacon F."/>
            <person name="Lindquist E.A."/>
            <person name="Lipzen A."/>
            <person name="Malagnac F."/>
            <person name="Mello A."/>
            <person name="Molinier V."/>
            <person name="Miyauchi S."/>
            <person name="Poulain J."/>
            <person name="Riccioni C."/>
            <person name="Rubini A."/>
            <person name="Sitrit Y."/>
            <person name="Splivallo R."/>
            <person name="Traeger S."/>
            <person name="Wang M."/>
            <person name="Zifcakova L."/>
            <person name="Wipf D."/>
            <person name="Zambonelli A."/>
            <person name="Paolocci F."/>
            <person name="Nowrousian M."/>
            <person name="Ottonello S."/>
            <person name="Baldrian P."/>
            <person name="Spatafora J.W."/>
            <person name="Henrissat B."/>
            <person name="Nagy L.G."/>
            <person name="Aury J.M."/>
            <person name="Wincker P."/>
            <person name="Grigoriev I.V."/>
            <person name="Bonfante P."/>
            <person name="Martin F.M."/>
        </authorList>
    </citation>
    <scope>NUCLEOTIDE SEQUENCE [LARGE SCALE GENOMIC DNA]</scope>
    <source>
        <strain evidence="6 7">RN42</strain>
    </source>
</reference>
<sequence>MSDSHYIGIDVGTGSARAALISSTGEILALATKDIKTWNDKPDHYEQSTKDIWESIAYCTKQILKESGVAKESVKGVGFDATCSLSVLDAETDEPISVVEGFAEPERNVILWMDHRPVEETKKINATNHPLLKYVGGQMSIEMEMPKILWLKNNMPADLFNRAKFYDLGDVLTHLATGAETRSFCSTVCKQGYVPVGIDGSVKGWNEEFLSSIGLGELAQNEFARIGGVDNVSGKYLSAGQPVGELSVKAAEELGLAPGTKVGSGVIDAYAGWIGTVGAKVPGETQEGMGEAYTRLSLVAGTSTCHLVMTPEAVFVPGVWGPYKDVLLPNQWLAEGGQSATGSLLHHVVTTHPSYTATLASAKSENKSIFDYLNAHLTTLATKHPSNSISYLARHFFFQGDLHGNRSPIADPQMRGSVVGLSFDTGVDNLALHYYGAMEFVALQTRQIIDTMNRAGHRIDKIFMSGGQCRNSVLMKLLANVCDMPVYIPKYIDAAVVLGAAFLGVVAAGDGKEGLWEVMRRCTGECTVVDVERKEGEKRLLDAKYKVFLHMTEAQRQYRKEVDEALGEGEWWKEEK</sequence>
<evidence type="ECO:0000259" key="4">
    <source>
        <dbReference type="Pfam" id="PF00370"/>
    </source>
</evidence>
<dbReference type="InterPro" id="IPR018485">
    <property type="entry name" value="FGGY_C"/>
</dbReference>
<dbReference type="NCBIfam" id="TIGR01315">
    <property type="entry name" value="5C_CHO_kinase"/>
    <property type="match status" value="1"/>
</dbReference>